<keyword evidence="3" id="KW-1185">Reference proteome</keyword>
<dbReference type="Proteomes" id="UP000789595">
    <property type="component" value="Unassembled WGS sequence"/>
</dbReference>
<feature type="region of interest" description="Disordered" evidence="1">
    <location>
        <begin position="21"/>
        <end position="69"/>
    </location>
</feature>
<evidence type="ECO:0000313" key="3">
    <source>
        <dbReference type="Proteomes" id="UP000789595"/>
    </source>
</evidence>
<accession>A0A8J2X1E5</accession>
<name>A0A8J2X1E5_9STRA</name>
<feature type="region of interest" description="Disordered" evidence="1">
    <location>
        <begin position="84"/>
        <end position="104"/>
    </location>
</feature>
<organism evidence="2 3">
    <name type="scientific">Pelagomonas calceolata</name>
    <dbReference type="NCBI Taxonomy" id="35677"/>
    <lineage>
        <taxon>Eukaryota</taxon>
        <taxon>Sar</taxon>
        <taxon>Stramenopiles</taxon>
        <taxon>Ochrophyta</taxon>
        <taxon>Pelagophyceae</taxon>
        <taxon>Pelagomonadales</taxon>
        <taxon>Pelagomonadaceae</taxon>
        <taxon>Pelagomonas</taxon>
    </lineage>
</organism>
<dbReference type="AlphaFoldDB" id="A0A8J2X1E5"/>
<comment type="caution">
    <text evidence="2">The sequence shown here is derived from an EMBL/GenBank/DDBJ whole genome shotgun (WGS) entry which is preliminary data.</text>
</comment>
<dbReference type="EMBL" id="CAKKNE010000003">
    <property type="protein sequence ID" value="CAH0370286.1"/>
    <property type="molecule type" value="Genomic_DNA"/>
</dbReference>
<feature type="region of interest" description="Disordered" evidence="1">
    <location>
        <begin position="189"/>
        <end position="211"/>
    </location>
</feature>
<feature type="compositionally biased region" description="Low complexity" evidence="1">
    <location>
        <begin position="21"/>
        <end position="40"/>
    </location>
</feature>
<proteinExistence type="predicted"/>
<evidence type="ECO:0000256" key="1">
    <source>
        <dbReference type="SAM" id="MobiDB-lite"/>
    </source>
</evidence>
<gene>
    <name evidence="2" type="ORF">PECAL_3P01620</name>
</gene>
<protein>
    <submittedName>
        <fullName evidence="2">Uncharacterized protein</fullName>
    </submittedName>
</protein>
<sequence>MASLLKSVSGFLDTVIRRGAPAAQQAAPAAARAAAPAARPEIPGLPPRPQKIRAPTADGRAPSSPDDIDPALLKELYKVGPALKKQEVAKPTAPATGEDARRRRRFNELRRDEEAPAGRIAEADVANFLDWRAAGMAQATPDVAGLARALACDDGTAAALLRTYGVPQIRQAGDLKVGLWAPGDALDLDDEEVSSASVDDEPLPGRRRRKK</sequence>
<feature type="compositionally biased region" description="Acidic residues" evidence="1">
    <location>
        <begin position="189"/>
        <end position="202"/>
    </location>
</feature>
<reference evidence="2" key="1">
    <citation type="submission" date="2021-11" db="EMBL/GenBank/DDBJ databases">
        <authorList>
            <consortium name="Genoscope - CEA"/>
            <person name="William W."/>
        </authorList>
    </citation>
    <scope>NUCLEOTIDE SEQUENCE</scope>
</reference>
<evidence type="ECO:0000313" key="2">
    <source>
        <dbReference type="EMBL" id="CAH0370286.1"/>
    </source>
</evidence>